<comment type="caution">
    <text evidence="2">The sequence shown here is derived from an EMBL/GenBank/DDBJ whole genome shotgun (WGS) entry which is preliminary data.</text>
</comment>
<dbReference type="RefSeq" id="WP_020280082.1">
    <property type="nucleotide sequence ID" value="NZ_AZED01000014.1"/>
</dbReference>
<evidence type="ECO:0000256" key="1">
    <source>
        <dbReference type="SAM" id="Phobius"/>
    </source>
</evidence>
<evidence type="ECO:0000313" key="2">
    <source>
        <dbReference type="EMBL" id="GAD15619.1"/>
    </source>
</evidence>
<feature type="transmembrane region" description="Helical" evidence="1">
    <location>
        <begin position="64"/>
        <end position="83"/>
    </location>
</feature>
<protein>
    <submittedName>
        <fullName evidence="2">Uncharacterized protein</fullName>
    </submittedName>
</protein>
<evidence type="ECO:0000313" key="3">
    <source>
        <dbReference type="Proteomes" id="UP000016361"/>
    </source>
</evidence>
<feature type="transmembrane region" description="Helical" evidence="1">
    <location>
        <begin position="12"/>
        <end position="34"/>
    </location>
</feature>
<dbReference type="Proteomes" id="UP000016361">
    <property type="component" value="Unassembled WGS sequence"/>
</dbReference>
<dbReference type="PATRIC" id="fig|1423780.4.peg.1482"/>
<keyword evidence="1" id="KW-0812">Transmembrane</keyword>
<name>S4NAJ9_9LACO</name>
<dbReference type="eggNOG" id="ENOG50309VT">
    <property type="taxonomic scope" value="Bacteria"/>
</dbReference>
<organism evidence="2 3">
    <name type="scientific">Lentilactobacillus otakiensis DSM 19908 = JCM 15040</name>
    <dbReference type="NCBI Taxonomy" id="1423780"/>
    <lineage>
        <taxon>Bacteria</taxon>
        <taxon>Bacillati</taxon>
        <taxon>Bacillota</taxon>
        <taxon>Bacilli</taxon>
        <taxon>Lactobacillales</taxon>
        <taxon>Lactobacillaceae</taxon>
        <taxon>Lentilactobacillus</taxon>
    </lineage>
</organism>
<feature type="transmembrane region" description="Helical" evidence="1">
    <location>
        <begin position="172"/>
        <end position="205"/>
    </location>
</feature>
<keyword evidence="1" id="KW-0472">Membrane</keyword>
<keyword evidence="3" id="KW-1185">Reference proteome</keyword>
<dbReference type="OrthoDB" id="2327564at2"/>
<gene>
    <name evidence="2" type="ORF">LOT_0157</name>
</gene>
<feature type="transmembrane region" description="Helical" evidence="1">
    <location>
        <begin position="141"/>
        <end position="160"/>
    </location>
</feature>
<dbReference type="GeneID" id="301048701"/>
<sequence>MLNIDRNTLIQSGLRVFSMLFIWMLFANISLKMFFINPRLLHLVLIGLVFAVLLNEVSRPRKNALMVIIIDIVLGILLASLYFDTPSINVWLILIDFGLANVLLISNFIDEPHCRWIIYGFISGTGLVLLFTTSYHHYFSLISLMYITLMIFANIFFSYYAFMKRNNQLSMIIISVLILMLCLTLSISFLKIILIAAILAFYVYFESRVNFRNYEKRANVSTVSFLLFSLLICF</sequence>
<feature type="transmembrane region" description="Helical" evidence="1">
    <location>
        <begin position="40"/>
        <end position="57"/>
    </location>
</feature>
<keyword evidence="1" id="KW-1133">Transmembrane helix</keyword>
<dbReference type="AlphaFoldDB" id="S4NAJ9"/>
<reference evidence="3" key="1">
    <citation type="journal article" date="2013" name="Genome Announc.">
        <title>Draft Genome Sequence of D-Branched-Chain Amino Acid Producer Lactobacillus otakiensis JCM 15040T, Isolated from a Traditional Japanese Pickle.</title>
        <authorList>
            <person name="Doi K."/>
            <person name="Mori K."/>
            <person name="Mutaguchi Y."/>
            <person name="Tashiro K."/>
            <person name="Fujino Y."/>
            <person name="Ohmori T."/>
            <person name="Kuhara S."/>
            <person name="Ohshima T."/>
        </authorList>
    </citation>
    <scope>NUCLEOTIDE SEQUENCE [LARGE SCALE GENOMIC DNA]</scope>
    <source>
        <strain evidence="3">JCM 15040</strain>
    </source>
</reference>
<proteinExistence type="predicted"/>
<dbReference type="EMBL" id="BASH01000001">
    <property type="protein sequence ID" value="GAD15619.1"/>
    <property type="molecule type" value="Genomic_DNA"/>
</dbReference>
<dbReference type="STRING" id="1423780.FD05_GL001471"/>
<feature type="transmembrane region" description="Helical" evidence="1">
    <location>
        <begin position="89"/>
        <end position="109"/>
    </location>
</feature>
<accession>S4NAJ9</accession>
<feature type="transmembrane region" description="Helical" evidence="1">
    <location>
        <begin position="116"/>
        <end position="135"/>
    </location>
</feature>